<evidence type="ECO:0000256" key="1">
    <source>
        <dbReference type="ARBA" id="ARBA00004141"/>
    </source>
</evidence>
<keyword evidence="5 6" id="KW-0472">Membrane</keyword>
<protein>
    <recommendedName>
        <fullName evidence="7">GtrA/DPMS transmembrane domain-containing protein</fullName>
    </recommendedName>
</protein>
<evidence type="ECO:0000259" key="7">
    <source>
        <dbReference type="Pfam" id="PF04138"/>
    </source>
</evidence>
<evidence type="ECO:0000256" key="2">
    <source>
        <dbReference type="ARBA" id="ARBA00009399"/>
    </source>
</evidence>
<keyword evidence="3 6" id="KW-0812">Transmembrane</keyword>
<feature type="transmembrane region" description="Helical" evidence="6">
    <location>
        <begin position="110"/>
        <end position="130"/>
    </location>
</feature>
<sequence>MIEKLFVFTKAQISSGIGGIVDYIIMILCTELLGVHYTVSIAIGGIVGAFINFSLNKSWTFQSKSCNYKYSYWKQLTRFAFVVINSILLKAGGTYYITTFHHISYEFSRIITDLIVSLGINYTLQHYWVFKKSAPNSIKSKL</sequence>
<evidence type="ECO:0000256" key="5">
    <source>
        <dbReference type="ARBA" id="ARBA00023136"/>
    </source>
</evidence>
<reference evidence="8 9" key="1">
    <citation type="submission" date="2023-04" db="EMBL/GenBank/DDBJ databases">
        <title>Draft genome sequence of acteroides sedimenti strain YN3PY1.</title>
        <authorList>
            <person name="Yoshida N."/>
        </authorList>
    </citation>
    <scope>NUCLEOTIDE SEQUENCE [LARGE SCALE GENOMIC DNA]</scope>
    <source>
        <strain evidence="8 9">YN3PY1</strain>
    </source>
</reference>
<evidence type="ECO:0000256" key="4">
    <source>
        <dbReference type="ARBA" id="ARBA00022989"/>
    </source>
</evidence>
<gene>
    <name evidence="8" type="ORF">BSYN_23370</name>
</gene>
<proteinExistence type="inferred from homology"/>
<comment type="similarity">
    <text evidence="2">Belongs to the GtrA family.</text>
</comment>
<keyword evidence="9" id="KW-1185">Reference proteome</keyword>
<evidence type="ECO:0000256" key="3">
    <source>
        <dbReference type="ARBA" id="ARBA00022692"/>
    </source>
</evidence>
<evidence type="ECO:0000313" key="9">
    <source>
        <dbReference type="Proteomes" id="UP001496674"/>
    </source>
</evidence>
<feature type="transmembrane region" description="Helical" evidence="6">
    <location>
        <begin position="76"/>
        <end position="98"/>
    </location>
</feature>
<dbReference type="InterPro" id="IPR007267">
    <property type="entry name" value="GtrA_DPMS_TM"/>
</dbReference>
<dbReference type="PANTHER" id="PTHR38459:SF1">
    <property type="entry name" value="PROPHAGE BACTOPRENOL-LINKED GLUCOSE TRANSLOCASE HOMOLOG"/>
    <property type="match status" value="1"/>
</dbReference>
<keyword evidence="4 6" id="KW-1133">Transmembrane helix</keyword>
<dbReference type="EMBL" id="AP028055">
    <property type="protein sequence ID" value="BEH00073.1"/>
    <property type="molecule type" value="Genomic_DNA"/>
</dbReference>
<dbReference type="Proteomes" id="UP001496674">
    <property type="component" value="Chromosome"/>
</dbReference>
<feature type="transmembrane region" description="Helical" evidence="6">
    <location>
        <begin position="34"/>
        <end position="55"/>
    </location>
</feature>
<dbReference type="Pfam" id="PF04138">
    <property type="entry name" value="GtrA_DPMS_TM"/>
    <property type="match status" value="1"/>
</dbReference>
<comment type="subcellular location">
    <subcellularLocation>
        <location evidence="1">Membrane</location>
        <topology evidence="1">Multi-pass membrane protein</topology>
    </subcellularLocation>
</comment>
<accession>A0ABM8IIR3</accession>
<evidence type="ECO:0000313" key="8">
    <source>
        <dbReference type="EMBL" id="BEH00073.1"/>
    </source>
</evidence>
<name>A0ABM8IIR3_9BACE</name>
<dbReference type="PANTHER" id="PTHR38459">
    <property type="entry name" value="PROPHAGE BACTOPRENOL-LINKED GLUCOSE TRANSLOCASE HOMOLOG"/>
    <property type="match status" value="1"/>
</dbReference>
<feature type="transmembrane region" description="Helical" evidence="6">
    <location>
        <begin position="7"/>
        <end position="28"/>
    </location>
</feature>
<organism evidence="8 9">
    <name type="scientific">Bacteroides sedimenti</name>
    <dbReference type="NCBI Taxonomy" id="2136147"/>
    <lineage>
        <taxon>Bacteria</taxon>
        <taxon>Pseudomonadati</taxon>
        <taxon>Bacteroidota</taxon>
        <taxon>Bacteroidia</taxon>
        <taxon>Bacteroidales</taxon>
        <taxon>Bacteroidaceae</taxon>
        <taxon>Bacteroides</taxon>
    </lineage>
</organism>
<feature type="domain" description="GtrA/DPMS transmembrane" evidence="7">
    <location>
        <begin position="16"/>
        <end position="130"/>
    </location>
</feature>
<dbReference type="InterPro" id="IPR051401">
    <property type="entry name" value="GtrA_CellWall_Glycosyl"/>
</dbReference>
<evidence type="ECO:0000256" key="6">
    <source>
        <dbReference type="SAM" id="Phobius"/>
    </source>
</evidence>
<dbReference type="RefSeq" id="WP_353331101.1">
    <property type="nucleotide sequence ID" value="NZ_AP028055.1"/>
</dbReference>